<evidence type="ECO:0000313" key="2">
    <source>
        <dbReference type="EMBL" id="CAA7047908.1"/>
    </source>
</evidence>
<evidence type="ECO:0000259" key="1">
    <source>
        <dbReference type="Pfam" id="PF08268"/>
    </source>
</evidence>
<dbReference type="InterPro" id="IPR017451">
    <property type="entry name" value="F-box-assoc_interact_dom"/>
</dbReference>
<dbReference type="NCBIfam" id="TIGR01640">
    <property type="entry name" value="F_box_assoc_1"/>
    <property type="match status" value="1"/>
</dbReference>
<accession>A0A6D2JUZ9</accession>
<gene>
    <name evidence="2" type="ORF">MERR_LOCUS35143</name>
</gene>
<reference evidence="2" key="1">
    <citation type="submission" date="2020-01" db="EMBL/GenBank/DDBJ databases">
        <authorList>
            <person name="Mishra B."/>
        </authorList>
    </citation>
    <scope>NUCLEOTIDE SEQUENCE [LARGE SCALE GENOMIC DNA]</scope>
</reference>
<sequence>MIKCSLRHYPLCEGICINGFLYYVAVVYGFERRYGIVCFDIRSEKFELIKKYVVLSKLVNYMGKLATLKWDKEFDEISGRTKSLELCVLEDANKLEWSTRTFVLPALWNHVVAGFKLCILGVTRTGEIVFAHSSDPFFLIYYNLERNTFTKGYIQGMDAFNPCKVHTFLDHVEDVKFGGVFRTT</sequence>
<dbReference type="PANTHER" id="PTHR31111:SF125">
    <property type="entry name" value="F-BOX PROTEIN CPR30-LIKE"/>
    <property type="match status" value="1"/>
</dbReference>
<dbReference type="PANTHER" id="PTHR31111">
    <property type="entry name" value="BNAA05G37150D PROTEIN-RELATED"/>
    <property type="match status" value="1"/>
</dbReference>
<comment type="caution">
    <text evidence="2">The sequence shown here is derived from an EMBL/GenBank/DDBJ whole genome shotgun (WGS) entry which is preliminary data.</text>
</comment>
<protein>
    <recommendedName>
        <fullName evidence="1">F-box associated beta-propeller type 3 domain-containing protein</fullName>
    </recommendedName>
</protein>
<name>A0A6D2JUZ9_9BRAS</name>
<dbReference type="EMBL" id="CACVBM020001384">
    <property type="protein sequence ID" value="CAA7047908.1"/>
    <property type="molecule type" value="Genomic_DNA"/>
</dbReference>
<dbReference type="OrthoDB" id="1028232at2759"/>
<keyword evidence="3" id="KW-1185">Reference proteome</keyword>
<proteinExistence type="predicted"/>
<dbReference type="Proteomes" id="UP000467841">
    <property type="component" value="Unassembled WGS sequence"/>
</dbReference>
<dbReference type="Pfam" id="PF08268">
    <property type="entry name" value="FBA_3"/>
    <property type="match status" value="1"/>
</dbReference>
<feature type="domain" description="F-box associated beta-propeller type 3" evidence="1">
    <location>
        <begin position="1"/>
        <end position="172"/>
    </location>
</feature>
<dbReference type="InterPro" id="IPR013187">
    <property type="entry name" value="F-box-assoc_dom_typ3"/>
</dbReference>
<evidence type="ECO:0000313" key="3">
    <source>
        <dbReference type="Proteomes" id="UP000467841"/>
    </source>
</evidence>
<dbReference type="AlphaFoldDB" id="A0A6D2JUZ9"/>
<organism evidence="2 3">
    <name type="scientific">Microthlaspi erraticum</name>
    <dbReference type="NCBI Taxonomy" id="1685480"/>
    <lineage>
        <taxon>Eukaryota</taxon>
        <taxon>Viridiplantae</taxon>
        <taxon>Streptophyta</taxon>
        <taxon>Embryophyta</taxon>
        <taxon>Tracheophyta</taxon>
        <taxon>Spermatophyta</taxon>
        <taxon>Magnoliopsida</taxon>
        <taxon>eudicotyledons</taxon>
        <taxon>Gunneridae</taxon>
        <taxon>Pentapetalae</taxon>
        <taxon>rosids</taxon>
        <taxon>malvids</taxon>
        <taxon>Brassicales</taxon>
        <taxon>Brassicaceae</taxon>
        <taxon>Coluteocarpeae</taxon>
        <taxon>Microthlaspi</taxon>
    </lineage>
</organism>